<dbReference type="Proteomes" id="UP000298663">
    <property type="component" value="Unassembled WGS sequence"/>
</dbReference>
<evidence type="ECO:0000313" key="2">
    <source>
        <dbReference type="Proteomes" id="UP000298663"/>
    </source>
</evidence>
<evidence type="ECO:0000313" key="1">
    <source>
        <dbReference type="EMBL" id="TKR88152.1"/>
    </source>
</evidence>
<reference evidence="1 2" key="2">
    <citation type="journal article" date="2019" name="G3 (Bethesda)">
        <title>Hybrid Assembly of the Genome of the Entomopathogenic Nematode Steinernema carpocapsae Identifies the X-Chromosome.</title>
        <authorList>
            <person name="Serra L."/>
            <person name="Macchietto M."/>
            <person name="Macias-Munoz A."/>
            <person name="McGill C.J."/>
            <person name="Rodriguez I.M."/>
            <person name="Rodriguez B."/>
            <person name="Murad R."/>
            <person name="Mortazavi A."/>
        </authorList>
    </citation>
    <scope>NUCLEOTIDE SEQUENCE [LARGE SCALE GENOMIC DNA]</scope>
    <source>
        <strain evidence="1 2">ALL</strain>
    </source>
</reference>
<protein>
    <submittedName>
        <fullName evidence="1">Uncharacterized protein</fullName>
    </submittedName>
</protein>
<organism evidence="1 2">
    <name type="scientific">Steinernema carpocapsae</name>
    <name type="common">Entomopathogenic nematode</name>
    <dbReference type="NCBI Taxonomy" id="34508"/>
    <lineage>
        <taxon>Eukaryota</taxon>
        <taxon>Metazoa</taxon>
        <taxon>Ecdysozoa</taxon>
        <taxon>Nematoda</taxon>
        <taxon>Chromadorea</taxon>
        <taxon>Rhabditida</taxon>
        <taxon>Tylenchina</taxon>
        <taxon>Panagrolaimomorpha</taxon>
        <taxon>Strongyloidoidea</taxon>
        <taxon>Steinernematidae</taxon>
        <taxon>Steinernema</taxon>
    </lineage>
</organism>
<sequence length="70" mass="8067">MSGKSLFAVIGPLSFKCRFLVTCDPFCSLTDLWVIHRCYDNTHEYFLFVLDPCMDLCWTHAVLMSSGQQK</sequence>
<accession>A0A4U5NXF3</accession>
<reference evidence="1 2" key="1">
    <citation type="journal article" date="2015" name="Genome Biol.">
        <title>Comparative genomics of Steinernema reveals deeply conserved gene regulatory networks.</title>
        <authorList>
            <person name="Dillman A.R."/>
            <person name="Macchietto M."/>
            <person name="Porter C.F."/>
            <person name="Rogers A."/>
            <person name="Williams B."/>
            <person name="Antoshechkin I."/>
            <person name="Lee M.M."/>
            <person name="Goodwin Z."/>
            <person name="Lu X."/>
            <person name="Lewis E.E."/>
            <person name="Goodrich-Blair H."/>
            <person name="Stock S.P."/>
            <person name="Adams B.J."/>
            <person name="Sternberg P.W."/>
            <person name="Mortazavi A."/>
        </authorList>
    </citation>
    <scope>NUCLEOTIDE SEQUENCE [LARGE SCALE GENOMIC DNA]</scope>
    <source>
        <strain evidence="1 2">ALL</strain>
    </source>
</reference>
<keyword evidence="2" id="KW-1185">Reference proteome</keyword>
<proteinExistence type="predicted"/>
<dbReference type="AlphaFoldDB" id="A0A4U5NXF3"/>
<gene>
    <name evidence="1" type="ORF">L596_012438</name>
</gene>
<dbReference type="EMBL" id="AZBU02000003">
    <property type="protein sequence ID" value="TKR88152.1"/>
    <property type="molecule type" value="Genomic_DNA"/>
</dbReference>
<comment type="caution">
    <text evidence="1">The sequence shown here is derived from an EMBL/GenBank/DDBJ whole genome shotgun (WGS) entry which is preliminary data.</text>
</comment>
<name>A0A4U5NXF3_STECR</name>